<comment type="similarity">
    <text evidence="2">Belongs to the aldehyde dehydrogenase family.</text>
</comment>
<dbReference type="Pfam" id="PF00171">
    <property type="entry name" value="Aldedh"/>
    <property type="match status" value="1"/>
</dbReference>
<feature type="active site" evidence="1">
    <location>
        <position position="254"/>
    </location>
</feature>
<evidence type="ECO:0000256" key="2">
    <source>
        <dbReference type="RuleBase" id="RU003345"/>
    </source>
</evidence>
<dbReference type="PROSITE" id="PS00687">
    <property type="entry name" value="ALDEHYDE_DEHYDR_GLU"/>
    <property type="match status" value="1"/>
</dbReference>
<reference evidence="4 5" key="1">
    <citation type="submission" date="2021-07" db="EMBL/GenBank/DDBJ databases">
        <title>Whole Genome Sequence of Nocardia Iowensis.</title>
        <authorList>
            <person name="Lamm A."/>
            <person name="Collins-Fairclough A.M."/>
            <person name="Bunk B."/>
            <person name="Sproer C."/>
        </authorList>
    </citation>
    <scope>NUCLEOTIDE SEQUENCE [LARGE SCALE GENOMIC DNA]</scope>
    <source>
        <strain evidence="4 5">NRRL 5646</strain>
    </source>
</reference>
<organism evidence="4 5">
    <name type="scientific">Nocardia iowensis</name>
    <dbReference type="NCBI Taxonomy" id="204891"/>
    <lineage>
        <taxon>Bacteria</taxon>
        <taxon>Bacillati</taxon>
        <taxon>Actinomycetota</taxon>
        <taxon>Actinomycetes</taxon>
        <taxon>Mycobacteriales</taxon>
        <taxon>Nocardiaceae</taxon>
        <taxon>Nocardia</taxon>
    </lineage>
</organism>
<evidence type="ECO:0000313" key="5">
    <source>
        <dbReference type="Proteomes" id="UP000694257"/>
    </source>
</evidence>
<sequence>MPVPTPADFDHLSDLVAISDAAARSASTISEVFTGRPLGVAPIGTADDVRAAVAEARAAQADWAARPVHERAAVIERYRNMVLDHRDFLMDVVQAETGKARWTAQEECLGIIAVARYYARHAPKILRPYRVRGPLPLVTKSVVHHQPCGVVGVIAPWNYPMFLAIGDALPALVAGNAVVLKPAGRTPFSALANAELLYCAGLPRELFAVVPGSGEVVGAALVDTCDYLMFTGSAATGRQLAQQCGQRLVAFSAELGGKNPMIVTEGANLAKAAKVARRACFGNAGQLCLSVERIYVECGVAEAFTAKFVAATESMVLAAGYDFRADMGSLASTDQLETVTKHLADAKSKGAEVRTGGNPRPDIGPLFFEPTVLTGVTDQMECARNETFGPLVSIYPVADVDEAVARANDTEYGLSASVFAESPAYGETIAVRLRSGAVNVDEGYLPAAASPGAPMGGMGSSGIGRRHGPAGLLKYTEPQTVATTRVIDLDAPPAIASARWRGLEAPLAQLISRLPGR</sequence>
<proteinExistence type="inferred from homology"/>
<dbReference type="PANTHER" id="PTHR11699">
    <property type="entry name" value="ALDEHYDE DEHYDROGENASE-RELATED"/>
    <property type="match status" value="1"/>
</dbReference>
<accession>A0ABX8RFH9</accession>
<feature type="domain" description="Aldehyde dehydrogenase" evidence="3">
    <location>
        <begin position="27"/>
        <end position="481"/>
    </location>
</feature>
<dbReference type="NCBIfam" id="NF006916">
    <property type="entry name" value="PRK09407.1"/>
    <property type="match status" value="1"/>
</dbReference>
<evidence type="ECO:0000256" key="1">
    <source>
        <dbReference type="PROSITE-ProRule" id="PRU10007"/>
    </source>
</evidence>
<gene>
    <name evidence="4" type="ORF">KV110_22425</name>
</gene>
<dbReference type="InterPro" id="IPR015590">
    <property type="entry name" value="Aldehyde_DH_dom"/>
</dbReference>
<dbReference type="EMBL" id="CP078145">
    <property type="protein sequence ID" value="QXN88359.1"/>
    <property type="molecule type" value="Genomic_DNA"/>
</dbReference>
<protein>
    <submittedName>
        <fullName evidence="4">Succinate-semialdehyde dehydrogenase (NADP(+))</fullName>
    </submittedName>
</protein>
<dbReference type="RefSeq" id="WP_218469242.1">
    <property type="nucleotide sequence ID" value="NZ_BAABJN010000008.1"/>
</dbReference>
<evidence type="ECO:0000313" key="4">
    <source>
        <dbReference type="EMBL" id="QXN88359.1"/>
    </source>
</evidence>
<dbReference type="Proteomes" id="UP000694257">
    <property type="component" value="Chromosome"/>
</dbReference>
<name>A0ABX8RFH9_NOCIO</name>
<keyword evidence="5" id="KW-1185">Reference proteome</keyword>
<dbReference type="InterPro" id="IPR029510">
    <property type="entry name" value="Ald_DH_CS_GLU"/>
</dbReference>
<evidence type="ECO:0000259" key="3">
    <source>
        <dbReference type="Pfam" id="PF00171"/>
    </source>
</evidence>
<keyword evidence="2" id="KW-0560">Oxidoreductase</keyword>